<sequence length="83" mass="9475">MKLLDIYEGYDPLFLMAHVQWGLFQQTWRGSVARGWYQPKNGRIAGGKILRFLDRQALAFRRGQRPSDPSNSSGNYAISIGPF</sequence>
<accession>A0A0F9KPB7</accession>
<evidence type="ECO:0000313" key="2">
    <source>
        <dbReference type="EMBL" id="KKM17185.1"/>
    </source>
</evidence>
<dbReference type="AlphaFoldDB" id="A0A0F9KPB7"/>
<organism evidence="2">
    <name type="scientific">marine sediment metagenome</name>
    <dbReference type="NCBI Taxonomy" id="412755"/>
    <lineage>
        <taxon>unclassified sequences</taxon>
        <taxon>metagenomes</taxon>
        <taxon>ecological metagenomes</taxon>
    </lineage>
</organism>
<proteinExistence type="predicted"/>
<reference evidence="2" key="1">
    <citation type="journal article" date="2015" name="Nature">
        <title>Complex archaea that bridge the gap between prokaryotes and eukaryotes.</title>
        <authorList>
            <person name="Spang A."/>
            <person name="Saw J.H."/>
            <person name="Jorgensen S.L."/>
            <person name="Zaremba-Niedzwiedzka K."/>
            <person name="Martijn J."/>
            <person name="Lind A.E."/>
            <person name="van Eijk R."/>
            <person name="Schleper C."/>
            <person name="Guy L."/>
            <person name="Ettema T.J."/>
        </authorList>
    </citation>
    <scope>NUCLEOTIDE SEQUENCE</scope>
</reference>
<evidence type="ECO:0000256" key="1">
    <source>
        <dbReference type="SAM" id="MobiDB-lite"/>
    </source>
</evidence>
<gene>
    <name evidence="2" type="ORF">LCGC14_1678370</name>
</gene>
<feature type="region of interest" description="Disordered" evidence="1">
    <location>
        <begin position="61"/>
        <end position="83"/>
    </location>
</feature>
<feature type="compositionally biased region" description="Polar residues" evidence="1">
    <location>
        <begin position="67"/>
        <end position="76"/>
    </location>
</feature>
<comment type="caution">
    <text evidence="2">The sequence shown here is derived from an EMBL/GenBank/DDBJ whole genome shotgun (WGS) entry which is preliminary data.</text>
</comment>
<protein>
    <submittedName>
        <fullName evidence="2">Uncharacterized protein</fullName>
    </submittedName>
</protein>
<name>A0A0F9KPB7_9ZZZZ</name>
<dbReference type="EMBL" id="LAZR01014511">
    <property type="protein sequence ID" value="KKM17185.1"/>
    <property type="molecule type" value="Genomic_DNA"/>
</dbReference>